<proteinExistence type="predicted"/>
<accession>A0A2S5EHH5</accession>
<evidence type="ECO:0000313" key="2">
    <source>
        <dbReference type="EMBL" id="POZ92602.1"/>
    </source>
</evidence>
<dbReference type="CDD" id="cd00085">
    <property type="entry name" value="HNHc"/>
    <property type="match status" value="1"/>
</dbReference>
<dbReference type="InterPro" id="IPR025938">
    <property type="entry name" value="RRXRR_dom"/>
</dbReference>
<dbReference type="Pfam" id="PF14239">
    <property type="entry name" value="RRXRR"/>
    <property type="match status" value="1"/>
</dbReference>
<keyword evidence="2" id="KW-0378">Hydrolase</keyword>
<comment type="caution">
    <text evidence="2">The sequence shown here is derived from an EMBL/GenBank/DDBJ whole genome shotgun (WGS) entry which is preliminary data.</text>
</comment>
<dbReference type="EMBL" id="JALY01000135">
    <property type="protein sequence ID" value="POZ92602.1"/>
    <property type="molecule type" value="Genomic_DNA"/>
</dbReference>
<keyword evidence="2" id="KW-0540">Nuclease</keyword>
<dbReference type="AlphaFoldDB" id="A0A2S5EHH5"/>
<dbReference type="Proteomes" id="UP000236950">
    <property type="component" value="Unassembled WGS sequence"/>
</dbReference>
<keyword evidence="2" id="KW-0255">Endonuclease</keyword>
<organism evidence="2 3">
    <name type="scientific">Petrotoga halophila DSM 16923</name>
    <dbReference type="NCBI Taxonomy" id="1122953"/>
    <lineage>
        <taxon>Bacteria</taxon>
        <taxon>Thermotogati</taxon>
        <taxon>Thermotogota</taxon>
        <taxon>Thermotogae</taxon>
        <taxon>Petrotogales</taxon>
        <taxon>Petrotogaceae</taxon>
        <taxon>Petrotoga</taxon>
    </lineage>
</organism>
<dbReference type="InterPro" id="IPR002711">
    <property type="entry name" value="HNH"/>
</dbReference>
<dbReference type="NCBIfam" id="NF040563">
    <property type="entry name" value="guided_IscB"/>
    <property type="match status" value="1"/>
</dbReference>
<evidence type="ECO:0000313" key="3">
    <source>
        <dbReference type="Proteomes" id="UP000236950"/>
    </source>
</evidence>
<feature type="domain" description="HNH nuclease" evidence="1">
    <location>
        <begin position="185"/>
        <end position="242"/>
    </location>
</feature>
<protein>
    <submittedName>
        <fullName evidence="2">HNH endonuclease</fullName>
    </submittedName>
</protein>
<dbReference type="InterPro" id="IPR047693">
    <property type="entry name" value="RNA-guided_IscB-like"/>
</dbReference>
<keyword evidence="3" id="KW-1185">Reference proteome</keyword>
<dbReference type="GO" id="GO:0004519">
    <property type="term" value="F:endonuclease activity"/>
    <property type="evidence" value="ECO:0007669"/>
    <property type="project" value="UniProtKB-KW"/>
</dbReference>
<dbReference type="PANTHER" id="PTHR33877:SF2">
    <property type="entry name" value="OS07G0170200 PROTEIN"/>
    <property type="match status" value="1"/>
</dbReference>
<dbReference type="GO" id="GO:0003676">
    <property type="term" value="F:nucleic acid binding"/>
    <property type="evidence" value="ECO:0007669"/>
    <property type="project" value="InterPro"/>
</dbReference>
<dbReference type="PANTHER" id="PTHR33877">
    <property type="entry name" value="SLL1193 PROTEIN"/>
    <property type="match status" value="1"/>
</dbReference>
<name>A0A2S5EHH5_9BACT</name>
<dbReference type="Pfam" id="PF01844">
    <property type="entry name" value="HNH"/>
    <property type="match status" value="1"/>
</dbReference>
<dbReference type="Gene3D" id="1.10.30.50">
    <property type="match status" value="1"/>
</dbReference>
<gene>
    <name evidence="2" type="ORF">AA81_06395</name>
</gene>
<dbReference type="RefSeq" id="WP_103898582.1">
    <property type="nucleotide sequence ID" value="NZ_JALY01000135.1"/>
</dbReference>
<dbReference type="SMART" id="SM00507">
    <property type="entry name" value="HNHc"/>
    <property type="match status" value="1"/>
</dbReference>
<dbReference type="GO" id="GO:0008270">
    <property type="term" value="F:zinc ion binding"/>
    <property type="evidence" value="ECO:0007669"/>
    <property type="project" value="InterPro"/>
</dbReference>
<evidence type="ECO:0000259" key="1">
    <source>
        <dbReference type="SMART" id="SM00507"/>
    </source>
</evidence>
<reference evidence="2 3" key="1">
    <citation type="submission" date="2014-01" db="EMBL/GenBank/DDBJ databases">
        <title>Comparative genomics of Petrotoga.</title>
        <authorList>
            <person name="Chow K."/>
            <person name="Charchuk R."/>
            <person name="Nesbo C.L."/>
        </authorList>
    </citation>
    <scope>NUCLEOTIDE SEQUENCE [LARGE SCALE GENOMIC DNA]</scope>
    <source>
        <strain evidence="2 3">DSM 16923</strain>
    </source>
</reference>
<sequence>MSKVFVLDTKKRPLLPCHPAKARILLKQGRAAIYKRYPFTIILKQEIANPEVQPLRLKIDPGSKVTGLAVVNDATGEVIFAGELHHRGEQIKAKLATRRTLRRARRNRKKRHRAPRFLNRKKKDGWLPPSLQSRIANVLTWVNRIRRYCPIQSITVELVKFDLQRIENPGIQGIEYQQGTLYGYKIREYLLEKYDHQCAYCRGKSGDSVLEVEHVVPKKPRHGPAGTNRVNNLVIACETCNKSKGNLRPEEWLNYLQASTNSLDQERAKNLLQVLQQLEQPLKDATVVNTIRWILFKRLKELELPLEASSGGRTKYNRVQMGLPKAHWIDAACTGASTPEHINIDKVVVLEIKATGHGRRQRCRTDKYGFPIQHAPRAKTYLGYQTGDIVKAIIPKGKYAGIHIGRIAIRHKPSFKLIRFDVHPKYLRLLQKADGYEYMLREGSNASSPGVNSGAPGVA</sequence>
<dbReference type="InterPro" id="IPR003615">
    <property type="entry name" value="HNH_nuc"/>
</dbReference>
<dbReference type="InterPro" id="IPR052892">
    <property type="entry name" value="NA-targeting_endonuclease"/>
</dbReference>